<accession>A0AAN1FG99</accession>
<protein>
    <recommendedName>
        <fullName evidence="5">Porin</fullName>
    </recommendedName>
</protein>
<dbReference type="InterPro" id="IPR053713">
    <property type="entry name" value="Bact_OM_Channel_sf"/>
</dbReference>
<gene>
    <name evidence="3" type="ORF">BSZ05_10210</name>
</gene>
<dbReference type="Gene3D" id="2.40.160.40">
    <property type="entry name" value="monomeric porin ompg"/>
    <property type="match status" value="1"/>
</dbReference>
<feature type="chain" id="PRO_5042828965" description="Porin" evidence="2">
    <location>
        <begin position="19"/>
        <end position="248"/>
    </location>
</feature>
<keyword evidence="1 2" id="KW-0732">Signal</keyword>
<sequence length="248" mass="28646">MRKISFLALAFSSSSTFAASSYIEGNIQFNSSYLYDSKTTAKMAAGHTFDTDTTIKLKIEDIAIGATPHSDGHHHHHNMYYGHRVRAPLVTLGVEQRFQMSDNFWLGAGYEHLMQVGETMQYRPLFKIGYDFEQGLSLSHRTRIEVYAQHDRWGYKPDTDYRFDNKIAYTFQTHPVKIHYNNVYHAIGAYGPYYPYTDSTMDHEFRLTLTKYAFQPYFEYKSQGDVKVPRYGHGVANSAFLIGGIYNF</sequence>
<evidence type="ECO:0000313" key="4">
    <source>
        <dbReference type="Proteomes" id="UP000197092"/>
    </source>
</evidence>
<evidence type="ECO:0008006" key="5">
    <source>
        <dbReference type="Google" id="ProtNLM"/>
    </source>
</evidence>
<proteinExistence type="predicted"/>
<dbReference type="Proteomes" id="UP000197092">
    <property type="component" value="Chromosome 1"/>
</dbReference>
<evidence type="ECO:0000313" key="3">
    <source>
        <dbReference type="EMBL" id="ASI90129.1"/>
    </source>
</evidence>
<dbReference type="KEGG" id="vsh:BSZ05_10210"/>
<organism evidence="3 4">
    <name type="scientific">Vibrio mediterranei</name>
    <dbReference type="NCBI Taxonomy" id="689"/>
    <lineage>
        <taxon>Bacteria</taxon>
        <taxon>Pseudomonadati</taxon>
        <taxon>Pseudomonadota</taxon>
        <taxon>Gammaproteobacteria</taxon>
        <taxon>Vibrionales</taxon>
        <taxon>Vibrionaceae</taxon>
        <taxon>Vibrio</taxon>
    </lineage>
</organism>
<dbReference type="RefSeq" id="WP_088876788.1">
    <property type="nucleotide sequence ID" value="NZ_CP018308.1"/>
</dbReference>
<dbReference type="AlphaFoldDB" id="A0AAN1FG99"/>
<dbReference type="EMBL" id="CP018308">
    <property type="protein sequence ID" value="ASI90129.1"/>
    <property type="molecule type" value="Genomic_DNA"/>
</dbReference>
<name>A0AAN1FG99_9VIBR</name>
<evidence type="ECO:0000256" key="2">
    <source>
        <dbReference type="SAM" id="SignalP"/>
    </source>
</evidence>
<feature type="signal peptide" evidence="2">
    <location>
        <begin position="1"/>
        <end position="18"/>
    </location>
</feature>
<reference evidence="4" key="1">
    <citation type="submission" date="2016-12" db="EMBL/GenBank/DDBJ databases">
        <title>Comparative genomic analysis reveals the diversity, evolution, and environmental adaptation strategies of the genus Vibrio.</title>
        <authorList>
            <person name="Lin H."/>
            <person name="Wang X."/>
            <person name="Zhang X.-H."/>
        </authorList>
    </citation>
    <scope>NUCLEOTIDE SEQUENCE [LARGE SCALE GENOMIC DNA]</scope>
    <source>
        <strain evidence="4">QT6D1</strain>
    </source>
</reference>
<evidence type="ECO:0000256" key="1">
    <source>
        <dbReference type="ARBA" id="ARBA00022729"/>
    </source>
</evidence>